<dbReference type="InterPro" id="IPR020846">
    <property type="entry name" value="MFS_dom"/>
</dbReference>
<dbReference type="InterPro" id="IPR036259">
    <property type="entry name" value="MFS_trans_sf"/>
</dbReference>
<dbReference type="PANTHER" id="PTHR11360">
    <property type="entry name" value="MONOCARBOXYLATE TRANSPORTER"/>
    <property type="match status" value="1"/>
</dbReference>
<protein>
    <recommendedName>
        <fullName evidence="9">Major facilitator superfamily (MFS) profile domain-containing protein</fullName>
    </recommendedName>
</protein>
<feature type="transmembrane region" description="Helical" evidence="8">
    <location>
        <begin position="300"/>
        <end position="321"/>
    </location>
</feature>
<feature type="compositionally biased region" description="Basic and acidic residues" evidence="7">
    <location>
        <begin position="1"/>
        <end position="10"/>
    </location>
</feature>
<evidence type="ECO:0000256" key="5">
    <source>
        <dbReference type="ARBA" id="ARBA00022989"/>
    </source>
</evidence>
<keyword evidence="11" id="KW-1185">Reference proteome</keyword>
<reference evidence="10 11" key="1">
    <citation type="submission" date="2023-01" db="EMBL/GenBank/DDBJ databases">
        <title>Analysis of 21 Apiospora genomes using comparative genomics revels a genus with tremendous synthesis potential of carbohydrate active enzymes and secondary metabolites.</title>
        <authorList>
            <person name="Sorensen T."/>
        </authorList>
    </citation>
    <scope>NUCLEOTIDE SEQUENCE [LARGE SCALE GENOMIC DNA]</scope>
    <source>
        <strain evidence="10 11">CBS 83171</strain>
    </source>
</reference>
<feature type="transmembrane region" description="Helical" evidence="8">
    <location>
        <begin position="212"/>
        <end position="235"/>
    </location>
</feature>
<feature type="transmembrane region" description="Helical" evidence="8">
    <location>
        <begin position="89"/>
        <end position="107"/>
    </location>
</feature>
<evidence type="ECO:0000256" key="4">
    <source>
        <dbReference type="ARBA" id="ARBA00022692"/>
    </source>
</evidence>
<evidence type="ECO:0000259" key="9">
    <source>
        <dbReference type="PROSITE" id="PS50850"/>
    </source>
</evidence>
<proteinExistence type="inferred from homology"/>
<dbReference type="Gene3D" id="1.20.1250.20">
    <property type="entry name" value="MFS general substrate transporter like domains"/>
    <property type="match status" value="2"/>
</dbReference>
<name>A0ABR1TL09_9PEZI</name>
<evidence type="ECO:0000256" key="1">
    <source>
        <dbReference type="ARBA" id="ARBA00004141"/>
    </source>
</evidence>
<evidence type="ECO:0000313" key="10">
    <source>
        <dbReference type="EMBL" id="KAK8046384.1"/>
    </source>
</evidence>
<feature type="transmembrane region" description="Helical" evidence="8">
    <location>
        <begin position="49"/>
        <end position="77"/>
    </location>
</feature>
<dbReference type="InterPro" id="IPR011701">
    <property type="entry name" value="MFS"/>
</dbReference>
<dbReference type="InterPro" id="IPR050327">
    <property type="entry name" value="Proton-linked_MCT"/>
</dbReference>
<feature type="region of interest" description="Disordered" evidence="7">
    <location>
        <begin position="1"/>
        <end position="39"/>
    </location>
</feature>
<keyword evidence="5 8" id="KW-1133">Transmembrane helix</keyword>
<evidence type="ECO:0000256" key="6">
    <source>
        <dbReference type="ARBA" id="ARBA00023136"/>
    </source>
</evidence>
<feature type="transmembrane region" description="Helical" evidence="8">
    <location>
        <begin position="119"/>
        <end position="138"/>
    </location>
</feature>
<feature type="domain" description="Major facilitator superfamily (MFS) profile" evidence="9">
    <location>
        <begin position="211"/>
        <end position="412"/>
    </location>
</feature>
<dbReference type="SUPFAM" id="SSF103473">
    <property type="entry name" value="MFS general substrate transporter"/>
    <property type="match status" value="1"/>
</dbReference>
<evidence type="ECO:0000313" key="11">
    <source>
        <dbReference type="Proteomes" id="UP001446871"/>
    </source>
</evidence>
<feature type="transmembrane region" description="Helical" evidence="8">
    <location>
        <begin position="178"/>
        <end position="200"/>
    </location>
</feature>
<dbReference type="PROSITE" id="PS50850">
    <property type="entry name" value="MFS"/>
    <property type="match status" value="1"/>
</dbReference>
<keyword evidence="6 8" id="KW-0472">Membrane</keyword>
<sequence>MFADEKKVNEPLRAGPEALVSPEATSLGGPEDEQPINPASNFPEGGREAWLVVFGAWCALFCTFGLITCIGVFLDYYKKGPLAEYSPSAVSWITSSQVFVQTGGSAVWGRLYDNYGPRWLLLIGTPLYCFGLMVLSLSTEYWQIFPAQSVISALGSGAIFTASLTSTTSWFFQKRASAFGIVNSGSSLGGVVLPIMIPSASDYIRHLKDPRLVFTILGGFLFFWGMFLPLSYIIIQAQDNGIPLSLAPYLLPIINACSFVGRIAPGFLADRFGRFNCMMIITAFAGLMTLALWIPGSTSAGAIIAYAVTFGFGSGGYVSVFPACVAQISRQDEIGTRTGLAQLINAFAALTGSPLGGALISTGPGRGAQLPGAAAVLWDYHGLFCFRVRGGAPYSGRGHACQGVRRYSWELS</sequence>
<gene>
    <name evidence="10" type="ORF">PG996_014448</name>
</gene>
<dbReference type="Pfam" id="PF07690">
    <property type="entry name" value="MFS_1"/>
    <property type="match status" value="1"/>
</dbReference>
<evidence type="ECO:0000256" key="8">
    <source>
        <dbReference type="SAM" id="Phobius"/>
    </source>
</evidence>
<organism evidence="10 11">
    <name type="scientific">Apiospora saccharicola</name>
    <dbReference type="NCBI Taxonomy" id="335842"/>
    <lineage>
        <taxon>Eukaryota</taxon>
        <taxon>Fungi</taxon>
        <taxon>Dikarya</taxon>
        <taxon>Ascomycota</taxon>
        <taxon>Pezizomycotina</taxon>
        <taxon>Sordariomycetes</taxon>
        <taxon>Xylariomycetidae</taxon>
        <taxon>Amphisphaeriales</taxon>
        <taxon>Apiosporaceae</taxon>
        <taxon>Apiospora</taxon>
    </lineage>
</organism>
<feature type="transmembrane region" description="Helical" evidence="8">
    <location>
        <begin position="275"/>
        <end position="294"/>
    </location>
</feature>
<comment type="similarity">
    <text evidence="2">Belongs to the major facilitator superfamily. Monocarboxylate porter (TC 2.A.1.13) family.</text>
</comment>
<evidence type="ECO:0000256" key="7">
    <source>
        <dbReference type="SAM" id="MobiDB-lite"/>
    </source>
</evidence>
<comment type="subcellular location">
    <subcellularLocation>
        <location evidence="1">Membrane</location>
        <topology evidence="1">Multi-pass membrane protein</topology>
    </subcellularLocation>
</comment>
<evidence type="ECO:0000256" key="2">
    <source>
        <dbReference type="ARBA" id="ARBA00006727"/>
    </source>
</evidence>
<dbReference type="PANTHER" id="PTHR11360:SF224">
    <property type="entry name" value="MAJOR FACILITATOR SUPERFAMILY (MFS) PROFILE DOMAIN-CONTAINING PROTEIN-RELATED"/>
    <property type="match status" value="1"/>
</dbReference>
<dbReference type="EMBL" id="JAQQWM010000009">
    <property type="protein sequence ID" value="KAK8046384.1"/>
    <property type="molecule type" value="Genomic_DNA"/>
</dbReference>
<accession>A0ABR1TL09</accession>
<dbReference type="Proteomes" id="UP001446871">
    <property type="component" value="Unassembled WGS sequence"/>
</dbReference>
<keyword evidence="4 8" id="KW-0812">Transmembrane</keyword>
<evidence type="ECO:0000256" key="3">
    <source>
        <dbReference type="ARBA" id="ARBA00022448"/>
    </source>
</evidence>
<keyword evidence="3" id="KW-0813">Transport</keyword>
<comment type="caution">
    <text evidence="10">The sequence shown here is derived from an EMBL/GenBank/DDBJ whole genome shotgun (WGS) entry which is preliminary data.</text>
</comment>
<feature type="transmembrane region" description="Helical" evidence="8">
    <location>
        <begin position="150"/>
        <end position="172"/>
    </location>
</feature>